<evidence type="ECO:0000313" key="3">
    <source>
        <dbReference type="Proteomes" id="UP000030765"/>
    </source>
</evidence>
<protein>
    <submittedName>
        <fullName evidence="1 2">Uncharacterized protein</fullName>
    </submittedName>
</protein>
<evidence type="ECO:0000313" key="2">
    <source>
        <dbReference type="EnsemblMetazoa" id="ASIC017012-PA"/>
    </source>
</evidence>
<dbReference type="EnsemblMetazoa" id="ASIC017012-RA">
    <property type="protein sequence ID" value="ASIC017012-PA"/>
    <property type="gene ID" value="ASIC017012"/>
</dbReference>
<organism evidence="1">
    <name type="scientific">Anopheles sinensis</name>
    <name type="common">Mosquito</name>
    <dbReference type="NCBI Taxonomy" id="74873"/>
    <lineage>
        <taxon>Eukaryota</taxon>
        <taxon>Metazoa</taxon>
        <taxon>Ecdysozoa</taxon>
        <taxon>Arthropoda</taxon>
        <taxon>Hexapoda</taxon>
        <taxon>Insecta</taxon>
        <taxon>Pterygota</taxon>
        <taxon>Neoptera</taxon>
        <taxon>Endopterygota</taxon>
        <taxon>Diptera</taxon>
        <taxon>Nematocera</taxon>
        <taxon>Culicoidea</taxon>
        <taxon>Culicidae</taxon>
        <taxon>Anophelinae</taxon>
        <taxon>Anopheles</taxon>
    </lineage>
</organism>
<sequence>MGGGGGGGGGCSGRTGCMVLLGKREESPVYGRCLGNGQREESKIQRRYFTGGRGSRDDLFDRNSF</sequence>
<proteinExistence type="predicted"/>
<dbReference type="VEuPathDB" id="VectorBase:ASIC017012"/>
<name>A0A084WFL0_ANOSI</name>
<dbReference type="EMBL" id="KE525342">
    <property type="protein sequence ID" value="KFB49004.1"/>
    <property type="molecule type" value="Genomic_DNA"/>
</dbReference>
<keyword evidence="3" id="KW-1185">Reference proteome</keyword>
<dbReference type="Proteomes" id="UP000030765">
    <property type="component" value="Unassembled WGS sequence"/>
</dbReference>
<reference evidence="1 3" key="1">
    <citation type="journal article" date="2014" name="BMC Genomics">
        <title>Genome sequence of Anopheles sinensis provides insight into genetics basis of mosquito competence for malaria parasites.</title>
        <authorList>
            <person name="Zhou D."/>
            <person name="Zhang D."/>
            <person name="Ding G."/>
            <person name="Shi L."/>
            <person name="Hou Q."/>
            <person name="Ye Y."/>
            <person name="Xu Y."/>
            <person name="Zhou H."/>
            <person name="Xiong C."/>
            <person name="Li S."/>
            <person name="Yu J."/>
            <person name="Hong S."/>
            <person name="Yu X."/>
            <person name="Zou P."/>
            <person name="Chen C."/>
            <person name="Chang X."/>
            <person name="Wang W."/>
            <person name="Lv Y."/>
            <person name="Sun Y."/>
            <person name="Ma L."/>
            <person name="Shen B."/>
            <person name="Zhu C."/>
        </authorList>
    </citation>
    <scope>NUCLEOTIDE SEQUENCE [LARGE SCALE GENOMIC DNA]</scope>
</reference>
<accession>A0A084WFL0</accession>
<evidence type="ECO:0000313" key="1">
    <source>
        <dbReference type="EMBL" id="KFB49004.1"/>
    </source>
</evidence>
<dbReference type="EMBL" id="ATLV01023372">
    <property type="status" value="NOT_ANNOTATED_CDS"/>
    <property type="molecule type" value="Genomic_DNA"/>
</dbReference>
<reference evidence="2" key="2">
    <citation type="submission" date="2020-05" db="UniProtKB">
        <authorList>
            <consortium name="EnsemblMetazoa"/>
        </authorList>
    </citation>
    <scope>IDENTIFICATION</scope>
</reference>
<dbReference type="AlphaFoldDB" id="A0A084WFL0"/>
<gene>
    <name evidence="1" type="ORF">ZHAS_00017012</name>
</gene>